<dbReference type="SUPFAM" id="SSF57959">
    <property type="entry name" value="Leucine zipper domain"/>
    <property type="match status" value="1"/>
</dbReference>
<keyword evidence="4" id="KW-0804">Transcription</keyword>
<dbReference type="GO" id="GO:0000977">
    <property type="term" value="F:RNA polymerase II transcription regulatory region sequence-specific DNA binding"/>
    <property type="evidence" value="ECO:0007669"/>
    <property type="project" value="TreeGrafter"/>
</dbReference>
<evidence type="ECO:0000256" key="3">
    <source>
        <dbReference type="ARBA" id="ARBA00023125"/>
    </source>
</evidence>
<dbReference type="Pfam" id="PF07716">
    <property type="entry name" value="bZIP_2"/>
    <property type="match status" value="1"/>
</dbReference>
<evidence type="ECO:0000256" key="6">
    <source>
        <dbReference type="SAM" id="MobiDB-lite"/>
    </source>
</evidence>
<organism evidence="8 9">
    <name type="scientific">Cutaneotrichosporon spelunceum</name>
    <dbReference type="NCBI Taxonomy" id="1672016"/>
    <lineage>
        <taxon>Eukaryota</taxon>
        <taxon>Fungi</taxon>
        <taxon>Dikarya</taxon>
        <taxon>Basidiomycota</taxon>
        <taxon>Agaricomycotina</taxon>
        <taxon>Tremellomycetes</taxon>
        <taxon>Trichosporonales</taxon>
        <taxon>Trichosporonaceae</taxon>
        <taxon>Cutaneotrichosporon</taxon>
    </lineage>
</organism>
<dbReference type="PROSITE" id="PS00036">
    <property type="entry name" value="BZIP_BASIC"/>
    <property type="match status" value="1"/>
</dbReference>
<evidence type="ECO:0000313" key="8">
    <source>
        <dbReference type="EMBL" id="GMK57325.1"/>
    </source>
</evidence>
<dbReference type="InterPro" id="IPR046347">
    <property type="entry name" value="bZIP_sf"/>
</dbReference>
<dbReference type="PANTHER" id="PTHR13044:SF14">
    <property type="entry name" value="CRYPTOCEPHAL, ISOFORM A"/>
    <property type="match status" value="1"/>
</dbReference>
<dbReference type="CDD" id="cd14705">
    <property type="entry name" value="bZIP_Zip1"/>
    <property type="match status" value="1"/>
</dbReference>
<keyword evidence="9" id="KW-1185">Reference proteome</keyword>
<dbReference type="AlphaFoldDB" id="A0AAD3TVM6"/>
<feature type="compositionally biased region" description="Low complexity" evidence="6">
    <location>
        <begin position="111"/>
        <end position="122"/>
    </location>
</feature>
<dbReference type="InterPro" id="IPR004827">
    <property type="entry name" value="bZIP"/>
</dbReference>
<keyword evidence="3" id="KW-0238">DNA-binding</keyword>
<feature type="region of interest" description="Disordered" evidence="6">
    <location>
        <begin position="111"/>
        <end position="160"/>
    </location>
</feature>
<dbReference type="Proteomes" id="UP001222932">
    <property type="component" value="Unassembled WGS sequence"/>
</dbReference>
<evidence type="ECO:0000256" key="4">
    <source>
        <dbReference type="ARBA" id="ARBA00023163"/>
    </source>
</evidence>
<dbReference type="SMART" id="SM00338">
    <property type="entry name" value="BRLZ"/>
    <property type="match status" value="1"/>
</dbReference>
<gene>
    <name evidence="8" type="ORF">CspeluHIS016_0401590</name>
</gene>
<feature type="compositionally biased region" description="Basic and acidic residues" evidence="6">
    <location>
        <begin position="124"/>
        <end position="140"/>
    </location>
</feature>
<dbReference type="Gene3D" id="1.20.5.170">
    <property type="match status" value="1"/>
</dbReference>
<sequence length="214" mass="23322">MISPPMASYDHVSPAAINFPPEDEDAFWRLFDGSNLGPDCFKFDPSGAHSRGDVSSLSDASSTSSSFSSRPRTIESFLAAYATPAPSTVASITPQVTPILPSAATFAPTPFTPAPAFFTTSPEAGKEPETGRRELKRQRNTEASARFRLRKKQRENELESHAKHLEDEVVALRAEKCALERQVKVLLEVLGNVGRERRAEDGESIPTSPPQVLP</sequence>
<dbReference type="EMBL" id="BTCM01000004">
    <property type="protein sequence ID" value="GMK57325.1"/>
    <property type="molecule type" value="Genomic_DNA"/>
</dbReference>
<keyword evidence="2" id="KW-0805">Transcription regulation</keyword>
<comment type="subcellular location">
    <subcellularLocation>
        <location evidence="1">Nucleus</location>
    </subcellularLocation>
</comment>
<comment type="caution">
    <text evidence="8">The sequence shown here is derived from an EMBL/GenBank/DDBJ whole genome shotgun (WGS) entry which is preliminary data.</text>
</comment>
<protein>
    <recommendedName>
        <fullName evidence="7">BZIP domain-containing protein</fullName>
    </recommendedName>
</protein>
<dbReference type="PROSITE" id="PS50217">
    <property type="entry name" value="BZIP"/>
    <property type="match status" value="1"/>
</dbReference>
<feature type="region of interest" description="Disordered" evidence="6">
    <location>
        <begin position="195"/>
        <end position="214"/>
    </location>
</feature>
<feature type="domain" description="BZIP" evidence="7">
    <location>
        <begin position="130"/>
        <end position="193"/>
    </location>
</feature>
<dbReference type="PANTHER" id="PTHR13044">
    <property type="entry name" value="ACTIVATING TRANSCRIPTION FACTOR ATF 4/5"/>
    <property type="match status" value="1"/>
</dbReference>
<evidence type="ECO:0000259" key="7">
    <source>
        <dbReference type="PROSITE" id="PS50217"/>
    </source>
</evidence>
<accession>A0AAD3TVM6</accession>
<evidence type="ECO:0000256" key="2">
    <source>
        <dbReference type="ARBA" id="ARBA00023015"/>
    </source>
</evidence>
<evidence type="ECO:0000313" key="9">
    <source>
        <dbReference type="Proteomes" id="UP001222932"/>
    </source>
</evidence>
<name>A0AAD3TVM6_9TREE</name>
<dbReference type="GO" id="GO:0005634">
    <property type="term" value="C:nucleus"/>
    <property type="evidence" value="ECO:0007669"/>
    <property type="project" value="UniProtKB-SubCell"/>
</dbReference>
<dbReference type="GO" id="GO:0001228">
    <property type="term" value="F:DNA-binding transcription activator activity, RNA polymerase II-specific"/>
    <property type="evidence" value="ECO:0007669"/>
    <property type="project" value="TreeGrafter"/>
</dbReference>
<proteinExistence type="predicted"/>
<evidence type="ECO:0000256" key="1">
    <source>
        <dbReference type="ARBA" id="ARBA00004123"/>
    </source>
</evidence>
<evidence type="ECO:0000256" key="5">
    <source>
        <dbReference type="ARBA" id="ARBA00023242"/>
    </source>
</evidence>
<reference evidence="8" key="2">
    <citation type="submission" date="2023-06" db="EMBL/GenBank/DDBJ databases">
        <authorList>
            <person name="Kobayashi Y."/>
            <person name="Kayamori A."/>
            <person name="Aoki K."/>
            <person name="Shiwa Y."/>
            <person name="Fujita N."/>
            <person name="Sugita T."/>
            <person name="Iwasaki W."/>
            <person name="Tanaka N."/>
            <person name="Takashima M."/>
        </authorList>
    </citation>
    <scope>NUCLEOTIDE SEQUENCE</scope>
    <source>
        <strain evidence="8">HIS016</strain>
    </source>
</reference>
<reference evidence="8" key="1">
    <citation type="journal article" date="2023" name="BMC Genomics">
        <title>Chromosome-level genome assemblies of Cutaneotrichosporon spp. (Trichosporonales, Basidiomycota) reveal imbalanced evolution between nucleotide sequences and chromosome synteny.</title>
        <authorList>
            <person name="Kobayashi Y."/>
            <person name="Kayamori A."/>
            <person name="Aoki K."/>
            <person name="Shiwa Y."/>
            <person name="Matsutani M."/>
            <person name="Fujita N."/>
            <person name="Sugita T."/>
            <person name="Iwasaki W."/>
            <person name="Tanaka N."/>
            <person name="Takashima M."/>
        </authorList>
    </citation>
    <scope>NUCLEOTIDE SEQUENCE</scope>
    <source>
        <strain evidence="8">HIS016</strain>
    </source>
</reference>
<keyword evidence="5" id="KW-0539">Nucleus</keyword>